<dbReference type="CDD" id="cd01949">
    <property type="entry name" value="GGDEF"/>
    <property type="match status" value="1"/>
</dbReference>
<dbReference type="PROSITE" id="PS50112">
    <property type="entry name" value="PAS"/>
    <property type="match status" value="1"/>
</dbReference>
<organism evidence="3 4">
    <name type="scientific">Candidatus Pantoea communis</name>
    <dbReference type="NCBI Taxonomy" id="2608354"/>
    <lineage>
        <taxon>Bacteria</taxon>
        <taxon>Pseudomonadati</taxon>
        <taxon>Pseudomonadota</taxon>
        <taxon>Gammaproteobacteria</taxon>
        <taxon>Enterobacterales</taxon>
        <taxon>Erwiniaceae</taxon>
        <taxon>Pantoea</taxon>
    </lineage>
</organism>
<proteinExistence type="predicted"/>
<protein>
    <submittedName>
        <fullName evidence="3">Diguanylate cyclase</fullName>
    </submittedName>
</protein>
<dbReference type="CDD" id="cd00130">
    <property type="entry name" value="PAS"/>
    <property type="match status" value="1"/>
</dbReference>
<dbReference type="SUPFAM" id="SSF55073">
    <property type="entry name" value="Nucleotide cyclase"/>
    <property type="match status" value="1"/>
</dbReference>
<dbReference type="EMBL" id="VWXC01000030">
    <property type="protein sequence ID" value="NIG22064.1"/>
    <property type="molecule type" value="Genomic_DNA"/>
</dbReference>
<evidence type="ECO:0000313" key="4">
    <source>
        <dbReference type="Proteomes" id="UP001515780"/>
    </source>
</evidence>
<comment type="caution">
    <text evidence="3">The sequence shown here is derived from an EMBL/GenBank/DDBJ whole genome shotgun (WGS) entry which is preliminary data.</text>
</comment>
<dbReference type="PROSITE" id="PS50887">
    <property type="entry name" value="GGDEF"/>
    <property type="match status" value="1"/>
</dbReference>
<accession>A0ABX0S255</accession>
<sequence length="412" mass="45055">MSNAIKPALSAVWSTDACDFCVTSQESPEGLLPALKGVTLSEWLEFAQADNDATIAQQLTAALEMLTPFNIEVPINCLDGTRRRVILSGLPGYTTSNSLGHFNGFILDITGQRKALEDALRTATEYRLLIENSTDLIAHCDRDGRYVSISPSYSEMIGYSVDEIVGQRVVDFLHPDDRVSAGDALMHLFEGGVLPDVVEVRKRHRDGHYITLGTKACGVSDPSTGDNIGAVLVSRDITHDKEKMRRLEKLATRDTLTGLPNRAWVYDKVRGMLSEGEDLTFTTVLFIDLNGFKPVNDTLGHAAGDVLLQQVSERLKHCMRSGDSVARLGGDEFLIAAKCLNREAASAIAQRLIDSLREPFVIHKMEVRIGASIGISLAGFGSVSVDQLFDHADKAMYQAKAKRTGSYQFYGG</sequence>
<dbReference type="InterPro" id="IPR000014">
    <property type="entry name" value="PAS"/>
</dbReference>
<dbReference type="PANTHER" id="PTHR44757">
    <property type="entry name" value="DIGUANYLATE CYCLASE DGCP"/>
    <property type="match status" value="1"/>
</dbReference>
<dbReference type="PANTHER" id="PTHR44757:SF2">
    <property type="entry name" value="BIOFILM ARCHITECTURE MAINTENANCE PROTEIN MBAA"/>
    <property type="match status" value="1"/>
</dbReference>
<dbReference type="Proteomes" id="UP001515780">
    <property type="component" value="Unassembled WGS sequence"/>
</dbReference>
<dbReference type="InterPro" id="IPR013655">
    <property type="entry name" value="PAS_fold_3"/>
</dbReference>
<dbReference type="NCBIfam" id="TIGR00229">
    <property type="entry name" value="sensory_box"/>
    <property type="match status" value="1"/>
</dbReference>
<keyword evidence="4" id="KW-1185">Reference proteome</keyword>
<gene>
    <name evidence="3" type="ORF">F3J37_25710</name>
</gene>
<evidence type="ECO:0000259" key="2">
    <source>
        <dbReference type="PROSITE" id="PS50887"/>
    </source>
</evidence>
<dbReference type="InterPro" id="IPR035965">
    <property type="entry name" value="PAS-like_dom_sf"/>
</dbReference>
<dbReference type="InterPro" id="IPR052155">
    <property type="entry name" value="Biofilm_reg_signaling"/>
</dbReference>
<evidence type="ECO:0000259" key="1">
    <source>
        <dbReference type="PROSITE" id="PS50112"/>
    </source>
</evidence>
<name>A0ABX0S255_9GAMM</name>
<dbReference type="InterPro" id="IPR000160">
    <property type="entry name" value="GGDEF_dom"/>
</dbReference>
<feature type="domain" description="GGDEF" evidence="2">
    <location>
        <begin position="280"/>
        <end position="412"/>
    </location>
</feature>
<dbReference type="Pfam" id="PF00990">
    <property type="entry name" value="GGDEF"/>
    <property type="match status" value="1"/>
</dbReference>
<evidence type="ECO:0000313" key="3">
    <source>
        <dbReference type="EMBL" id="NIG22064.1"/>
    </source>
</evidence>
<dbReference type="SMART" id="SM00267">
    <property type="entry name" value="GGDEF"/>
    <property type="match status" value="1"/>
</dbReference>
<dbReference type="Gene3D" id="3.30.70.270">
    <property type="match status" value="1"/>
</dbReference>
<dbReference type="RefSeq" id="WP_034830584.1">
    <property type="nucleotide sequence ID" value="NZ_VWXC01000030.1"/>
</dbReference>
<feature type="domain" description="PAS" evidence="1">
    <location>
        <begin position="122"/>
        <end position="192"/>
    </location>
</feature>
<dbReference type="Pfam" id="PF08447">
    <property type="entry name" value="PAS_3"/>
    <property type="match status" value="1"/>
</dbReference>
<dbReference type="SUPFAM" id="SSF55785">
    <property type="entry name" value="PYP-like sensor domain (PAS domain)"/>
    <property type="match status" value="2"/>
</dbReference>
<dbReference type="Gene3D" id="3.30.450.20">
    <property type="entry name" value="PAS domain"/>
    <property type="match status" value="2"/>
</dbReference>
<dbReference type="InterPro" id="IPR029787">
    <property type="entry name" value="Nucleotide_cyclase"/>
</dbReference>
<dbReference type="InterPro" id="IPR043128">
    <property type="entry name" value="Rev_trsase/Diguanyl_cyclase"/>
</dbReference>
<dbReference type="NCBIfam" id="TIGR00254">
    <property type="entry name" value="GGDEF"/>
    <property type="match status" value="1"/>
</dbReference>
<dbReference type="SMART" id="SM00091">
    <property type="entry name" value="PAS"/>
    <property type="match status" value="1"/>
</dbReference>
<reference evidence="3 4" key="1">
    <citation type="journal article" date="2019" name="bioRxiv">
        <title>Bacteria contribute to plant secondary compound degradation in a generalist herbivore system.</title>
        <authorList>
            <person name="Francoeur C.B."/>
            <person name="Khadempour L."/>
            <person name="Moreira-Soto R.D."/>
            <person name="Gotting K."/>
            <person name="Book A.J."/>
            <person name="Pinto-Tomas A.A."/>
            <person name="Keefover-Ring K."/>
            <person name="Currie C.R."/>
        </authorList>
    </citation>
    <scope>NUCLEOTIDE SEQUENCE [LARGE SCALE GENOMIC DNA]</scope>
    <source>
        <strain evidence="3">Al-1710</strain>
    </source>
</reference>